<name>A0A6C0EN79_9ZZZZ</name>
<evidence type="ECO:0000313" key="1">
    <source>
        <dbReference type="EMBL" id="QHT30634.1"/>
    </source>
</evidence>
<organism evidence="1">
    <name type="scientific">viral metagenome</name>
    <dbReference type="NCBI Taxonomy" id="1070528"/>
    <lineage>
        <taxon>unclassified sequences</taxon>
        <taxon>metagenomes</taxon>
        <taxon>organismal metagenomes</taxon>
    </lineage>
</organism>
<proteinExistence type="predicted"/>
<accession>A0A6C0EN79</accession>
<reference evidence="1" key="1">
    <citation type="journal article" date="2020" name="Nature">
        <title>Giant virus diversity and host interactions through global metagenomics.</title>
        <authorList>
            <person name="Schulz F."/>
            <person name="Roux S."/>
            <person name="Paez-Espino D."/>
            <person name="Jungbluth S."/>
            <person name="Walsh D.A."/>
            <person name="Denef V.J."/>
            <person name="McMahon K.D."/>
            <person name="Konstantinidis K.T."/>
            <person name="Eloe-Fadrosh E.A."/>
            <person name="Kyrpides N.C."/>
            <person name="Woyke T."/>
        </authorList>
    </citation>
    <scope>NUCLEOTIDE SEQUENCE</scope>
    <source>
        <strain evidence="1">GVMAG-M-3300009151-35</strain>
    </source>
</reference>
<dbReference type="EMBL" id="MN738904">
    <property type="protein sequence ID" value="QHT30634.1"/>
    <property type="molecule type" value="Genomic_DNA"/>
</dbReference>
<dbReference type="AlphaFoldDB" id="A0A6C0EN79"/>
<sequence>MDIKDIIKELNHICEEVYELHNLFICNKLFKLNKFIKPHISNELYMRFNKEVENVFFDSFISAEIGKNMNEIIYLISQIIMILNKIILNYP</sequence>
<protein>
    <submittedName>
        <fullName evidence="1">Uncharacterized protein</fullName>
    </submittedName>
</protein>